<evidence type="ECO:0000313" key="1">
    <source>
        <dbReference type="EMBL" id="WUR13259.1"/>
    </source>
</evidence>
<evidence type="ECO:0000313" key="2">
    <source>
        <dbReference type="Proteomes" id="UP000321323"/>
    </source>
</evidence>
<proteinExistence type="predicted"/>
<protein>
    <submittedName>
        <fullName evidence="1">Uncharacterized protein</fullName>
    </submittedName>
</protein>
<keyword evidence="2" id="KW-1185">Reference proteome</keyword>
<reference evidence="1 2" key="1">
    <citation type="journal article" date="2019" name="Int. J. Syst. Evol. Microbiol.">
        <title>The Draft Whole-Genome Sequence of the Antibiotic Producer Empedobacter haloabium ATCC 31962 Provides Indications for Its Taxonomic Reclassification.</title>
        <authorList>
            <person name="Miess H."/>
            <person name="Arlt P."/>
            <person name="Apel A.K."/>
            <person name="Weber T."/>
            <person name="Nieselt K."/>
            <person name="Hanssen F."/>
            <person name="Czemmel S."/>
            <person name="Nahnsen S."/>
            <person name="Gross H."/>
        </authorList>
    </citation>
    <scope>NUCLEOTIDE SEQUENCE [LARGE SCALE GENOMIC DNA]</scope>
    <source>
        <strain evidence="1 2">ATCC 31962</strain>
    </source>
</reference>
<gene>
    <name evidence="1" type="ORF">E7V67_026850</name>
</gene>
<sequence>MTMGPRRERLRLMAVVLVLCALCGWATHALLAPAHALAFANVLTLCQR</sequence>
<accession>A0ABZ1ULV1</accession>
<name>A0ABZ1ULV1_9BURK</name>
<organism evidence="1 2">
    <name type="scientific">[Empedobacter] haloabium</name>
    <dbReference type="NCBI Taxonomy" id="592317"/>
    <lineage>
        <taxon>Bacteria</taxon>
        <taxon>Pseudomonadati</taxon>
        <taxon>Pseudomonadota</taxon>
        <taxon>Betaproteobacteria</taxon>
        <taxon>Burkholderiales</taxon>
        <taxon>Oxalobacteraceae</taxon>
        <taxon>Telluria group</taxon>
        <taxon>Telluria group incertae sedis</taxon>
    </lineage>
</organism>
<dbReference type="Proteomes" id="UP000321323">
    <property type="component" value="Chromosome"/>
</dbReference>
<dbReference type="EMBL" id="CP136508">
    <property type="protein sequence ID" value="WUR13259.1"/>
    <property type="molecule type" value="Genomic_DNA"/>
</dbReference>